<organism evidence="1 2">
    <name type="scientific">Paractinoplanes ovalisporus</name>
    <dbReference type="NCBI Taxonomy" id="2810368"/>
    <lineage>
        <taxon>Bacteria</taxon>
        <taxon>Bacillati</taxon>
        <taxon>Actinomycetota</taxon>
        <taxon>Actinomycetes</taxon>
        <taxon>Micromonosporales</taxon>
        <taxon>Micromonosporaceae</taxon>
        <taxon>Paractinoplanes</taxon>
    </lineage>
</organism>
<dbReference type="RefSeq" id="WP_203374078.1">
    <property type="nucleotide sequence ID" value="NZ_JAENHP010000001.1"/>
</dbReference>
<accession>A0ABS2A2V5</accession>
<sequence>MAHVLARLNGFGMTVLPNWPYAFERENDAVRATRWTDGGSVDVLIEPGRAVDGGEVVDVGDGLDVPHWLIETSAFRVRWPEGFSVASPHDGSDGTPFYLQGAGEASIFPQGPVPRARLAGPDALVAPDQEVLDRRTGDNGVAVVELGYVHEGSPWWQGHWTVPYLDDQFLVITAQSLRSAAATTRSAAAAVAGSLEPSR</sequence>
<comment type="caution">
    <text evidence="1">The sequence shown here is derived from an EMBL/GenBank/DDBJ whole genome shotgun (WGS) entry which is preliminary data.</text>
</comment>
<evidence type="ECO:0000313" key="2">
    <source>
        <dbReference type="Proteomes" id="UP000632138"/>
    </source>
</evidence>
<reference evidence="1 2" key="1">
    <citation type="submission" date="2021-01" db="EMBL/GenBank/DDBJ databases">
        <title>Actinoplanes sp. nov. LDG1-06 isolated from lichen.</title>
        <authorList>
            <person name="Saeng-In P."/>
            <person name="Phongsopitanun W."/>
            <person name="Kanchanasin P."/>
            <person name="Yuki M."/>
            <person name="Kudo T."/>
            <person name="Ohkuma M."/>
            <person name="Tanasupawat S."/>
        </authorList>
    </citation>
    <scope>NUCLEOTIDE SEQUENCE [LARGE SCALE GENOMIC DNA]</scope>
    <source>
        <strain evidence="1 2">LDG1-06</strain>
    </source>
</reference>
<name>A0ABS2A2V5_9ACTN</name>
<protein>
    <submittedName>
        <fullName evidence="1">Uncharacterized protein</fullName>
    </submittedName>
</protein>
<dbReference type="EMBL" id="JAENHP010000001">
    <property type="protein sequence ID" value="MBM2614161.1"/>
    <property type="molecule type" value="Genomic_DNA"/>
</dbReference>
<keyword evidence="2" id="KW-1185">Reference proteome</keyword>
<dbReference type="Proteomes" id="UP000632138">
    <property type="component" value="Unassembled WGS sequence"/>
</dbReference>
<gene>
    <name evidence="1" type="ORF">JIG36_01150</name>
</gene>
<proteinExistence type="predicted"/>
<evidence type="ECO:0000313" key="1">
    <source>
        <dbReference type="EMBL" id="MBM2614161.1"/>
    </source>
</evidence>